<dbReference type="EMBL" id="OVTA01000078">
    <property type="protein sequence ID" value="SPS02551.1"/>
    <property type="molecule type" value="Genomic_DNA"/>
</dbReference>
<evidence type="ECO:0000313" key="2">
    <source>
        <dbReference type="Proteomes" id="UP000256805"/>
    </source>
</evidence>
<accession>A0A375JDB0</accession>
<dbReference type="Proteomes" id="UP000256805">
    <property type="component" value="Unassembled WGS sequence"/>
</dbReference>
<name>A0A375JDB0_9BURK</name>
<organism evidence="1 2">
    <name type="scientific">Cupriavidus taiwanensis</name>
    <dbReference type="NCBI Taxonomy" id="164546"/>
    <lineage>
        <taxon>Bacteria</taxon>
        <taxon>Pseudomonadati</taxon>
        <taxon>Pseudomonadota</taxon>
        <taxon>Betaproteobacteria</taxon>
        <taxon>Burkholderiales</taxon>
        <taxon>Burkholderiaceae</taxon>
        <taxon>Cupriavidus</taxon>
    </lineage>
</organism>
<proteinExistence type="predicted"/>
<evidence type="ECO:0000313" key="1">
    <source>
        <dbReference type="EMBL" id="SPS02551.1"/>
    </source>
</evidence>
<gene>
    <name evidence="1" type="ORF">CBM2634_U150013</name>
</gene>
<protein>
    <submittedName>
        <fullName evidence="1">Uncharacterized protein</fullName>
    </submittedName>
</protein>
<dbReference type="AlphaFoldDB" id="A0A375JDB0"/>
<sequence>MAAGYHSDLFALRWLQDCPIHVVPLRAECHCGRAFPMTLSDPDGPPRQLPL</sequence>
<reference evidence="1 2" key="1">
    <citation type="submission" date="2018-01" db="EMBL/GenBank/DDBJ databases">
        <authorList>
            <person name="Gaut B.S."/>
            <person name="Morton B.R."/>
            <person name="Clegg M.T."/>
            <person name="Duvall M.R."/>
        </authorList>
    </citation>
    <scope>NUCLEOTIDE SEQUENCE [LARGE SCALE GENOMIC DNA]</scope>
    <source>
        <strain evidence="1">Cupriavidus taiwanensis cmp 52</strain>
    </source>
</reference>